<accession>J9GJK6</accession>
<feature type="transmembrane region" description="Helical" evidence="7">
    <location>
        <begin position="26"/>
        <end position="45"/>
    </location>
</feature>
<feature type="transmembrane region" description="Helical" evidence="7">
    <location>
        <begin position="265"/>
        <end position="284"/>
    </location>
</feature>
<evidence type="ECO:0000256" key="5">
    <source>
        <dbReference type="ARBA" id="ARBA00022989"/>
    </source>
</evidence>
<evidence type="ECO:0000256" key="4">
    <source>
        <dbReference type="ARBA" id="ARBA00022692"/>
    </source>
</evidence>
<dbReference type="InterPro" id="IPR050833">
    <property type="entry name" value="Poly_Biosynth_Transport"/>
</dbReference>
<dbReference type="AlphaFoldDB" id="J9GJK6"/>
<feature type="transmembrane region" description="Helical" evidence="7">
    <location>
        <begin position="331"/>
        <end position="349"/>
    </location>
</feature>
<feature type="transmembrane region" description="Helical" evidence="7">
    <location>
        <begin position="417"/>
        <end position="437"/>
    </location>
</feature>
<gene>
    <name evidence="8" type="ORF">EVA_04014</name>
</gene>
<comment type="similarity">
    <text evidence="2">Belongs to the polysaccharide synthase family.</text>
</comment>
<evidence type="ECO:0000256" key="6">
    <source>
        <dbReference type="ARBA" id="ARBA00023136"/>
    </source>
</evidence>
<evidence type="ECO:0000313" key="8">
    <source>
        <dbReference type="EMBL" id="EJX07882.1"/>
    </source>
</evidence>
<keyword evidence="3" id="KW-1003">Cell membrane</keyword>
<feature type="transmembrane region" description="Helical" evidence="7">
    <location>
        <begin position="57"/>
        <end position="80"/>
    </location>
</feature>
<evidence type="ECO:0000256" key="1">
    <source>
        <dbReference type="ARBA" id="ARBA00004651"/>
    </source>
</evidence>
<comment type="subcellular location">
    <subcellularLocation>
        <location evidence="1">Cell membrane</location>
        <topology evidence="1">Multi-pass membrane protein</topology>
    </subcellularLocation>
</comment>
<dbReference type="EMBL" id="AMCI01000773">
    <property type="protein sequence ID" value="EJX07882.1"/>
    <property type="molecule type" value="Genomic_DNA"/>
</dbReference>
<sequence>MLNLLFGIFLARLLSPTDYGMVGMLAIFSLIASSIQESGFTAALVNRKEATHADYNAVFWFNAFVSLLLYLLLFLCAPLIAAFYDTPELTPLARYSFIGFFISSLGISHSAYLQRYLMVKQRAISSVLALVISGIVGVTLAYYGFSYWGIATQSMVYVAVCTTCYWHYTRWRPTWPVDFTPVREMFGFSGKLLVTNIFNHINNNLFSVLLGRLYSEQEVGYYNQANKWCGMGQQFIAGMINGVAQPVLRQVADDVERQKRVFRKMLRFTAFVSFPALLGLALIAEELITITITDKWLFSVPMLQILCISGAFYPIAHLYQQLIISKGKSKVYMWNTLSLGLLLLLGVMLVHPYGIYVMLAVYVSIQTLWLLTWHYFVQRVIGLKLRDALADILPFALIAVAVMAVTYYVTFSIANCYFRFVSKMGLAAVLYVAAMWASRSVTFKESLAFFTKKKINEY</sequence>
<name>J9GJK6_9ZZZZ</name>
<feature type="transmembrane region" description="Helical" evidence="7">
    <location>
        <begin position="124"/>
        <end position="144"/>
    </location>
</feature>
<dbReference type="PANTHER" id="PTHR30250">
    <property type="entry name" value="PST FAMILY PREDICTED COLANIC ACID TRANSPORTER"/>
    <property type="match status" value="1"/>
</dbReference>
<keyword evidence="4 7" id="KW-0812">Transmembrane</keyword>
<evidence type="ECO:0000256" key="3">
    <source>
        <dbReference type="ARBA" id="ARBA00022475"/>
    </source>
</evidence>
<organism evidence="8">
    <name type="scientific">gut metagenome</name>
    <dbReference type="NCBI Taxonomy" id="749906"/>
    <lineage>
        <taxon>unclassified sequences</taxon>
        <taxon>metagenomes</taxon>
        <taxon>organismal metagenomes</taxon>
    </lineage>
</organism>
<proteinExistence type="inferred from homology"/>
<dbReference type="Pfam" id="PF13440">
    <property type="entry name" value="Polysacc_synt_3"/>
    <property type="match status" value="1"/>
</dbReference>
<dbReference type="PANTHER" id="PTHR30250:SF10">
    <property type="entry name" value="LIPOPOLYSACCHARIDE BIOSYNTHESIS PROTEIN WZXC"/>
    <property type="match status" value="1"/>
</dbReference>
<feature type="transmembrane region" description="Helical" evidence="7">
    <location>
        <begin position="388"/>
        <end position="411"/>
    </location>
</feature>
<reference evidence="8" key="1">
    <citation type="journal article" date="2012" name="PLoS ONE">
        <title>Gene sets for utilization of primary and secondary nutrition supplies in the distal gut of endangered iberian lynx.</title>
        <authorList>
            <person name="Alcaide M."/>
            <person name="Messina E."/>
            <person name="Richter M."/>
            <person name="Bargiela R."/>
            <person name="Peplies J."/>
            <person name="Huws S.A."/>
            <person name="Newbold C.J."/>
            <person name="Golyshin P.N."/>
            <person name="Simon M.A."/>
            <person name="Lopez G."/>
            <person name="Yakimov M.M."/>
            <person name="Ferrer M."/>
        </authorList>
    </citation>
    <scope>NUCLEOTIDE SEQUENCE</scope>
</reference>
<keyword evidence="5 7" id="KW-1133">Transmembrane helix</keyword>
<dbReference type="CDD" id="cd13127">
    <property type="entry name" value="MATE_tuaB_like"/>
    <property type="match status" value="1"/>
</dbReference>
<dbReference type="GO" id="GO:0005886">
    <property type="term" value="C:plasma membrane"/>
    <property type="evidence" value="ECO:0007669"/>
    <property type="project" value="UniProtKB-SubCell"/>
</dbReference>
<keyword evidence="6 7" id="KW-0472">Membrane</keyword>
<feature type="transmembrane region" description="Helical" evidence="7">
    <location>
        <begin position="296"/>
        <end position="319"/>
    </location>
</feature>
<protein>
    <submittedName>
        <fullName evidence="8">Lipopolysaccharide biosynthesis protein</fullName>
    </submittedName>
</protein>
<feature type="transmembrane region" description="Helical" evidence="7">
    <location>
        <begin position="150"/>
        <end position="168"/>
    </location>
</feature>
<evidence type="ECO:0000256" key="7">
    <source>
        <dbReference type="SAM" id="Phobius"/>
    </source>
</evidence>
<feature type="transmembrane region" description="Helical" evidence="7">
    <location>
        <begin position="355"/>
        <end position="376"/>
    </location>
</feature>
<evidence type="ECO:0000256" key="2">
    <source>
        <dbReference type="ARBA" id="ARBA00007430"/>
    </source>
</evidence>
<feature type="transmembrane region" description="Helical" evidence="7">
    <location>
        <begin position="92"/>
        <end position="112"/>
    </location>
</feature>
<comment type="caution">
    <text evidence="8">The sequence shown here is derived from an EMBL/GenBank/DDBJ whole genome shotgun (WGS) entry which is preliminary data.</text>
</comment>